<name>A0A8X6Y420_9ARAC</name>
<dbReference type="AlphaFoldDB" id="A0A8X6Y420"/>
<evidence type="ECO:0000313" key="1">
    <source>
        <dbReference type="EMBL" id="GFY64005.1"/>
    </source>
</evidence>
<evidence type="ECO:0000313" key="2">
    <source>
        <dbReference type="Proteomes" id="UP000886998"/>
    </source>
</evidence>
<gene>
    <name evidence="1" type="ORF">TNIN_1611</name>
</gene>
<comment type="caution">
    <text evidence="1">The sequence shown here is derived from an EMBL/GenBank/DDBJ whole genome shotgun (WGS) entry which is preliminary data.</text>
</comment>
<keyword evidence="2" id="KW-1185">Reference proteome</keyword>
<organism evidence="1 2">
    <name type="scientific">Trichonephila inaurata madagascariensis</name>
    <dbReference type="NCBI Taxonomy" id="2747483"/>
    <lineage>
        <taxon>Eukaryota</taxon>
        <taxon>Metazoa</taxon>
        <taxon>Ecdysozoa</taxon>
        <taxon>Arthropoda</taxon>
        <taxon>Chelicerata</taxon>
        <taxon>Arachnida</taxon>
        <taxon>Araneae</taxon>
        <taxon>Araneomorphae</taxon>
        <taxon>Entelegynae</taxon>
        <taxon>Araneoidea</taxon>
        <taxon>Nephilidae</taxon>
        <taxon>Trichonephila</taxon>
        <taxon>Trichonephila inaurata</taxon>
    </lineage>
</organism>
<accession>A0A8X6Y420</accession>
<protein>
    <submittedName>
        <fullName evidence="1">Uncharacterized protein</fullName>
    </submittedName>
</protein>
<dbReference type="EMBL" id="BMAV01015041">
    <property type="protein sequence ID" value="GFY64005.1"/>
    <property type="molecule type" value="Genomic_DNA"/>
</dbReference>
<dbReference type="Proteomes" id="UP000886998">
    <property type="component" value="Unassembled WGS sequence"/>
</dbReference>
<reference evidence="1" key="1">
    <citation type="submission" date="2020-08" db="EMBL/GenBank/DDBJ databases">
        <title>Multicomponent nature underlies the extraordinary mechanical properties of spider dragline silk.</title>
        <authorList>
            <person name="Kono N."/>
            <person name="Nakamura H."/>
            <person name="Mori M."/>
            <person name="Yoshida Y."/>
            <person name="Ohtoshi R."/>
            <person name="Malay A.D."/>
            <person name="Moran D.A.P."/>
            <person name="Tomita M."/>
            <person name="Numata K."/>
            <person name="Arakawa K."/>
        </authorList>
    </citation>
    <scope>NUCLEOTIDE SEQUENCE</scope>
</reference>
<sequence length="110" mass="12670">MEMSFLRDHAFSIVFSRAAKVLQHFPVGVHIDCFTDRSVTSHNNPFLFQKIPSICQQFVNLTPPVKMEISTDGLFFRSLCLLIDSGPFHWFRRPEDIRGPFQHVSVSCLT</sequence>
<proteinExistence type="predicted"/>